<feature type="transmembrane region" description="Helical" evidence="6">
    <location>
        <begin position="139"/>
        <end position="161"/>
    </location>
</feature>
<protein>
    <recommendedName>
        <fullName evidence="7">G-protein coupled receptors family 3 profile domain-containing protein</fullName>
    </recommendedName>
</protein>
<evidence type="ECO:0000256" key="5">
    <source>
        <dbReference type="SAM" id="Coils"/>
    </source>
</evidence>
<keyword evidence="3 6" id="KW-1133">Transmembrane helix</keyword>
<dbReference type="Proteomes" id="UP000825935">
    <property type="component" value="Chromosome 19"/>
</dbReference>
<feature type="transmembrane region" description="Helical" evidence="6">
    <location>
        <begin position="63"/>
        <end position="84"/>
    </location>
</feature>
<evidence type="ECO:0000256" key="2">
    <source>
        <dbReference type="ARBA" id="ARBA00022692"/>
    </source>
</evidence>
<sequence>MEFVLRKESPSTPLLAKDPDDLEHLRPLDKVTVAVIGVGGLLMLTGNIIIWRNRNYRPIKTKSVPLTLLSSAGGLIWIVAALVVNHHFRRNEKSLLANCSLWTFWLQACFGFSLWLNCLTLHLIRLCRIFLCKRGTDNFDYLILLLLLSPAVVFCIVATILKEIRFNKFEGGSDGNCRFEHGIHWALGLIVLLAFYFIVLLYFSFRLRHIMSPFNEFRLIRRGGILSLFLFLLSLVTLSTHAYRKAVGRCLLSFAITSAIFYYFWARNFYVIYNVLFYKDEYLQRFNAEFNRSPSQQDSENRSRSVQKLEELYVELQEEIKASKESIQQLEIEIRLLELNQARTTNN</sequence>
<keyword evidence="9" id="KW-1185">Reference proteome</keyword>
<dbReference type="Pfam" id="PF00003">
    <property type="entry name" value="7tm_3"/>
    <property type="match status" value="1"/>
</dbReference>
<proteinExistence type="predicted"/>
<feature type="transmembrane region" description="Helical" evidence="6">
    <location>
        <begin position="181"/>
        <end position="203"/>
    </location>
</feature>
<reference evidence="8" key="1">
    <citation type="submission" date="2021-08" db="EMBL/GenBank/DDBJ databases">
        <title>WGS assembly of Ceratopteris richardii.</title>
        <authorList>
            <person name="Marchant D.B."/>
            <person name="Chen G."/>
            <person name="Jenkins J."/>
            <person name="Shu S."/>
            <person name="Leebens-Mack J."/>
            <person name="Grimwood J."/>
            <person name="Schmutz J."/>
            <person name="Soltis P."/>
            <person name="Soltis D."/>
            <person name="Chen Z.-H."/>
        </authorList>
    </citation>
    <scope>NUCLEOTIDE SEQUENCE</scope>
    <source>
        <strain evidence="8">Whitten #5841</strain>
        <tissue evidence="8">Leaf</tissue>
    </source>
</reference>
<dbReference type="OMA" id="WLNCMNV"/>
<evidence type="ECO:0000259" key="7">
    <source>
        <dbReference type="Pfam" id="PF00003"/>
    </source>
</evidence>
<name>A0A8T2SKM6_CERRI</name>
<dbReference type="GO" id="GO:0016020">
    <property type="term" value="C:membrane"/>
    <property type="evidence" value="ECO:0007669"/>
    <property type="project" value="UniProtKB-SubCell"/>
</dbReference>
<keyword evidence="4 6" id="KW-0472">Membrane</keyword>
<feature type="transmembrane region" description="Helical" evidence="6">
    <location>
        <begin position="104"/>
        <end position="127"/>
    </location>
</feature>
<keyword evidence="2 6" id="KW-0812">Transmembrane</keyword>
<accession>A0A8T2SKM6</accession>
<evidence type="ECO:0000256" key="4">
    <source>
        <dbReference type="ARBA" id="ARBA00023136"/>
    </source>
</evidence>
<comment type="subcellular location">
    <subcellularLocation>
        <location evidence="1">Membrane</location>
        <topology evidence="1">Multi-pass membrane protein</topology>
    </subcellularLocation>
</comment>
<feature type="domain" description="G-protein coupled receptors family 3 profile" evidence="7">
    <location>
        <begin position="31"/>
        <end position="259"/>
    </location>
</feature>
<feature type="transmembrane region" description="Helical" evidence="6">
    <location>
        <begin position="31"/>
        <end position="51"/>
    </location>
</feature>
<dbReference type="InterPro" id="IPR017978">
    <property type="entry name" value="GPCR_3_C"/>
</dbReference>
<keyword evidence="5" id="KW-0175">Coiled coil</keyword>
<feature type="transmembrane region" description="Helical" evidence="6">
    <location>
        <begin position="223"/>
        <end position="240"/>
    </location>
</feature>
<evidence type="ECO:0000256" key="1">
    <source>
        <dbReference type="ARBA" id="ARBA00004141"/>
    </source>
</evidence>
<evidence type="ECO:0000256" key="3">
    <source>
        <dbReference type="ARBA" id="ARBA00022989"/>
    </source>
</evidence>
<evidence type="ECO:0000256" key="6">
    <source>
        <dbReference type="SAM" id="Phobius"/>
    </source>
</evidence>
<evidence type="ECO:0000313" key="8">
    <source>
        <dbReference type="EMBL" id="KAH7352590.1"/>
    </source>
</evidence>
<comment type="caution">
    <text evidence="8">The sequence shown here is derived from an EMBL/GenBank/DDBJ whole genome shotgun (WGS) entry which is preliminary data.</text>
</comment>
<organism evidence="8 9">
    <name type="scientific">Ceratopteris richardii</name>
    <name type="common">Triangle waterfern</name>
    <dbReference type="NCBI Taxonomy" id="49495"/>
    <lineage>
        <taxon>Eukaryota</taxon>
        <taxon>Viridiplantae</taxon>
        <taxon>Streptophyta</taxon>
        <taxon>Embryophyta</taxon>
        <taxon>Tracheophyta</taxon>
        <taxon>Polypodiopsida</taxon>
        <taxon>Polypodiidae</taxon>
        <taxon>Polypodiales</taxon>
        <taxon>Pteridineae</taxon>
        <taxon>Pteridaceae</taxon>
        <taxon>Parkerioideae</taxon>
        <taxon>Ceratopteris</taxon>
    </lineage>
</organism>
<dbReference type="EMBL" id="CM035424">
    <property type="protein sequence ID" value="KAH7352590.1"/>
    <property type="molecule type" value="Genomic_DNA"/>
</dbReference>
<feature type="coiled-coil region" evidence="5">
    <location>
        <begin position="299"/>
        <end position="347"/>
    </location>
</feature>
<dbReference type="GO" id="GO:0004930">
    <property type="term" value="F:G protein-coupled receptor activity"/>
    <property type="evidence" value="ECO:0007669"/>
    <property type="project" value="InterPro"/>
</dbReference>
<dbReference type="OrthoDB" id="5583977at2759"/>
<evidence type="ECO:0000313" key="9">
    <source>
        <dbReference type="Proteomes" id="UP000825935"/>
    </source>
</evidence>
<gene>
    <name evidence="8" type="ORF">KP509_19G053100</name>
</gene>
<dbReference type="AlphaFoldDB" id="A0A8T2SKM6"/>